<sequence>MSVQVIRPEGLTMVERADLARADRAAAMAISPAARQAAREAMSRISGAQLALTEQADIAAGLVETVALARARGETVEVREAAKGGPLRVSSRDGLHSLRQSGHLTEAHYAVGLLYRAGFEARGRDLQSASLEPGRLGGGGHDNDRFVAARLRRARMLDFVARADRAVALALADRPMALRLLRAVAGEGTSLSAWGSGRVFARNRDVLIQALDLAVALAKQIARTQAAH</sequence>
<evidence type="ECO:0000313" key="2">
    <source>
        <dbReference type="Proteomes" id="UP001057520"/>
    </source>
</evidence>
<protein>
    <submittedName>
        <fullName evidence="1">Uncharacterized protein</fullName>
    </submittedName>
</protein>
<name>A0ABY4ZNM5_9CAUL</name>
<dbReference type="EMBL" id="CP096040">
    <property type="protein sequence ID" value="USQ94402.1"/>
    <property type="molecule type" value="Genomic_DNA"/>
</dbReference>
<accession>A0ABY4ZNM5</accession>
<proteinExistence type="predicted"/>
<organism evidence="1 2">
    <name type="scientific">Caulobacter segnis</name>
    <dbReference type="NCBI Taxonomy" id="88688"/>
    <lineage>
        <taxon>Bacteria</taxon>
        <taxon>Pseudomonadati</taxon>
        <taxon>Pseudomonadota</taxon>
        <taxon>Alphaproteobacteria</taxon>
        <taxon>Caulobacterales</taxon>
        <taxon>Caulobacteraceae</taxon>
        <taxon>Caulobacter</taxon>
    </lineage>
</organism>
<gene>
    <name evidence="1" type="ORF">MZV50_17650</name>
</gene>
<keyword evidence="2" id="KW-1185">Reference proteome</keyword>
<reference evidence="1 2" key="1">
    <citation type="submission" date="2022-04" db="EMBL/GenBank/DDBJ databases">
        <title>Genome sequence of soybean root-associated Caulobacter segnis RL271.</title>
        <authorList>
            <person name="Longley R."/>
            <person name="Bonito G."/>
            <person name="Trigodet F."/>
            <person name="Crosson S."/>
            <person name="Fiebig A."/>
        </authorList>
    </citation>
    <scope>NUCLEOTIDE SEQUENCE [LARGE SCALE GENOMIC DNA]</scope>
    <source>
        <strain evidence="1 2">RL271</strain>
    </source>
</reference>
<dbReference type="Proteomes" id="UP001057520">
    <property type="component" value="Chromosome"/>
</dbReference>
<evidence type="ECO:0000313" key="1">
    <source>
        <dbReference type="EMBL" id="USQ94402.1"/>
    </source>
</evidence>